<proteinExistence type="predicted"/>
<reference evidence="2 3" key="1">
    <citation type="submission" date="2017-06" db="EMBL/GenBank/DDBJ databases">
        <authorList>
            <person name="Kim H.J."/>
            <person name="Triplett B.A."/>
        </authorList>
    </citation>
    <scope>NUCLEOTIDE SEQUENCE [LARGE SCALE GENOMIC DNA]</scope>
    <source>
        <strain evidence="2 3">CGMCC 4.5593</strain>
    </source>
</reference>
<dbReference type="InterPro" id="IPR009381">
    <property type="entry name" value="Trehalose_catabolism_ThuA_prok"/>
</dbReference>
<name>A0A239J3T1_9ACTN</name>
<dbReference type="InterPro" id="IPR029062">
    <property type="entry name" value="Class_I_gatase-like"/>
</dbReference>
<dbReference type="InterPro" id="IPR029010">
    <property type="entry name" value="ThuA-like"/>
</dbReference>
<dbReference type="SUPFAM" id="SSF52317">
    <property type="entry name" value="Class I glutamine amidotransferase-like"/>
    <property type="match status" value="1"/>
</dbReference>
<dbReference type="Proteomes" id="UP000198362">
    <property type="component" value="Unassembled WGS sequence"/>
</dbReference>
<organism evidence="2 3">
    <name type="scientific">Asanoa hainanensis</name>
    <dbReference type="NCBI Taxonomy" id="560556"/>
    <lineage>
        <taxon>Bacteria</taxon>
        <taxon>Bacillati</taxon>
        <taxon>Actinomycetota</taxon>
        <taxon>Actinomycetes</taxon>
        <taxon>Micromonosporales</taxon>
        <taxon>Micromonosporaceae</taxon>
        <taxon>Asanoa</taxon>
    </lineage>
</organism>
<evidence type="ECO:0000313" key="3">
    <source>
        <dbReference type="Proteomes" id="UP000198362"/>
    </source>
</evidence>
<dbReference type="Pfam" id="PF06283">
    <property type="entry name" value="ThuA"/>
    <property type="match status" value="1"/>
</dbReference>
<dbReference type="AlphaFoldDB" id="A0A239J3T1"/>
<keyword evidence="3" id="KW-1185">Reference proteome</keyword>
<evidence type="ECO:0000259" key="1">
    <source>
        <dbReference type="Pfam" id="PF06283"/>
    </source>
</evidence>
<dbReference type="EMBL" id="FZPH01000002">
    <property type="protein sequence ID" value="SNT00507.1"/>
    <property type="molecule type" value="Genomic_DNA"/>
</dbReference>
<dbReference type="Gene3D" id="3.40.50.880">
    <property type="match status" value="1"/>
</dbReference>
<gene>
    <name evidence="2" type="ORF">SAMN05421812_102711</name>
</gene>
<feature type="domain" description="ThuA-like" evidence="1">
    <location>
        <begin position="19"/>
        <end position="237"/>
    </location>
</feature>
<protein>
    <submittedName>
        <fullName evidence="2">Trehalose utilization protein</fullName>
    </submittedName>
</protein>
<dbReference type="PIRSF" id="PIRSF030013">
    <property type="entry name" value="ThuA"/>
    <property type="match status" value="1"/>
</dbReference>
<evidence type="ECO:0000313" key="2">
    <source>
        <dbReference type="EMBL" id="SNT00507.1"/>
    </source>
</evidence>
<sequence length="259" mass="28077">MAGRAALAENAGMGDEPIRVTVWGEGRHEKRDANVRELYPDGMHATIAAGIASQAGSAVTVRCVALDDPGQGLPAEVLDSTDVLTWWGHIAHDEVSDDLVDRVQEAVLAGMGLVVLHSGHWSKIFKRLMGTSCALRWRNGDDRELVWTVDPTHPVAAGVPSPISIPSQEMYGEFFDIPAPDELVFVSSFTGGEVFRSGCAWRRGRGRVFYFSPGDQDYPVYHHPDVRRVIANAAVWAAPAGPRSSTPIAYAAPDWFVGS</sequence>
<accession>A0A239J3T1</accession>